<keyword evidence="3" id="KW-1185">Reference proteome</keyword>
<evidence type="ECO:0000313" key="3">
    <source>
        <dbReference type="Proteomes" id="UP000236736"/>
    </source>
</evidence>
<dbReference type="Proteomes" id="UP000236736">
    <property type="component" value="Unassembled WGS sequence"/>
</dbReference>
<proteinExistence type="predicted"/>
<keyword evidence="1" id="KW-1133">Transmembrane helix</keyword>
<dbReference type="PROSITE" id="PS51257">
    <property type="entry name" value="PROKAR_LIPOPROTEIN"/>
    <property type="match status" value="1"/>
</dbReference>
<sequence>MEKLKIVVPGLLVLLFLLSCCKVYLDVEKLKSKVSKKIRARDFDVSSLNKLVVGNRLILRTIDGKKYLLFYEGVNEGKLIGKSINHVLRQAENIKNIELSVSDIEKLWVQRVSAAATVPIVLVCSLGLAMGILIISLALNPISLN</sequence>
<dbReference type="EMBL" id="FNVR01000017">
    <property type="protein sequence ID" value="SEG19557.1"/>
    <property type="molecule type" value="Genomic_DNA"/>
</dbReference>
<reference evidence="3" key="1">
    <citation type="submission" date="2016-10" db="EMBL/GenBank/DDBJ databases">
        <authorList>
            <person name="Varghese N."/>
            <person name="Submissions S."/>
        </authorList>
    </citation>
    <scope>NUCLEOTIDE SEQUENCE [LARGE SCALE GENOMIC DNA]</scope>
    <source>
        <strain evidence="3">DSM 17298</strain>
    </source>
</reference>
<keyword evidence="1" id="KW-0472">Membrane</keyword>
<feature type="transmembrane region" description="Helical" evidence="1">
    <location>
        <begin position="114"/>
        <end position="139"/>
    </location>
</feature>
<evidence type="ECO:0000313" key="2">
    <source>
        <dbReference type="EMBL" id="SEG19557.1"/>
    </source>
</evidence>
<organism evidence="2 3">
    <name type="scientific">Algoriphagus boritolerans DSM 17298 = JCM 18970</name>
    <dbReference type="NCBI Taxonomy" id="1120964"/>
    <lineage>
        <taxon>Bacteria</taxon>
        <taxon>Pseudomonadati</taxon>
        <taxon>Bacteroidota</taxon>
        <taxon>Cytophagia</taxon>
        <taxon>Cytophagales</taxon>
        <taxon>Cyclobacteriaceae</taxon>
        <taxon>Algoriphagus</taxon>
    </lineage>
</organism>
<evidence type="ECO:0000256" key="1">
    <source>
        <dbReference type="SAM" id="Phobius"/>
    </source>
</evidence>
<name>A0A1H5Y7A7_9BACT</name>
<gene>
    <name evidence="2" type="ORF">SAMN03080598_02844</name>
</gene>
<dbReference type="AlphaFoldDB" id="A0A1H5Y7A7"/>
<keyword evidence="1" id="KW-0812">Transmembrane</keyword>
<feature type="transmembrane region" description="Helical" evidence="1">
    <location>
        <begin position="6"/>
        <end position="25"/>
    </location>
</feature>
<protein>
    <submittedName>
        <fullName evidence="2">Uncharacterized protein</fullName>
    </submittedName>
</protein>
<accession>A0A1H5Y7A7</accession>